<evidence type="ECO:0000256" key="4">
    <source>
        <dbReference type="ARBA" id="ARBA00022807"/>
    </source>
</evidence>
<dbReference type="EMBL" id="QTTN01000010">
    <property type="protein sequence ID" value="REE86543.1"/>
    <property type="molecule type" value="Genomic_DNA"/>
</dbReference>
<evidence type="ECO:0000259" key="7">
    <source>
        <dbReference type="PROSITE" id="PS51935"/>
    </source>
</evidence>
<accession>A0A3D9SAC8</accession>
<organism evidence="8 9">
    <name type="scientific">Paenibacillus taihuensis</name>
    <dbReference type="NCBI Taxonomy" id="1156355"/>
    <lineage>
        <taxon>Bacteria</taxon>
        <taxon>Bacillati</taxon>
        <taxon>Bacillota</taxon>
        <taxon>Bacilli</taxon>
        <taxon>Bacillales</taxon>
        <taxon>Paenibacillaceae</taxon>
        <taxon>Paenibacillus</taxon>
    </lineage>
</organism>
<evidence type="ECO:0000256" key="1">
    <source>
        <dbReference type="ARBA" id="ARBA00007074"/>
    </source>
</evidence>
<dbReference type="InterPro" id="IPR051202">
    <property type="entry name" value="Peptidase_C40"/>
</dbReference>
<evidence type="ECO:0000256" key="5">
    <source>
        <dbReference type="SAM" id="MobiDB-lite"/>
    </source>
</evidence>
<keyword evidence="3 8" id="KW-0378">Hydrolase</keyword>
<dbReference type="RefSeq" id="WP_342772816.1">
    <property type="nucleotide sequence ID" value="NZ_QTTN01000010.1"/>
</dbReference>
<dbReference type="SUPFAM" id="SSF54001">
    <property type="entry name" value="Cysteine proteinases"/>
    <property type="match status" value="1"/>
</dbReference>
<comment type="caution">
    <text evidence="8">The sequence shown here is derived from an EMBL/GenBank/DDBJ whole genome shotgun (WGS) entry which is preliminary data.</text>
</comment>
<dbReference type="Pfam" id="PF00877">
    <property type="entry name" value="NLPC_P60"/>
    <property type="match status" value="1"/>
</dbReference>
<evidence type="ECO:0000256" key="2">
    <source>
        <dbReference type="ARBA" id="ARBA00022670"/>
    </source>
</evidence>
<feature type="domain" description="NlpC/P60" evidence="7">
    <location>
        <begin position="60"/>
        <end position="185"/>
    </location>
</feature>
<feature type="compositionally biased region" description="Polar residues" evidence="5">
    <location>
        <begin position="227"/>
        <end position="263"/>
    </location>
</feature>
<dbReference type="GO" id="GO:0008234">
    <property type="term" value="F:cysteine-type peptidase activity"/>
    <property type="evidence" value="ECO:0007669"/>
    <property type="project" value="UniProtKB-KW"/>
</dbReference>
<dbReference type="AlphaFoldDB" id="A0A3D9SAC8"/>
<dbReference type="PROSITE" id="PS51935">
    <property type="entry name" value="NLPC_P60"/>
    <property type="match status" value="1"/>
</dbReference>
<evidence type="ECO:0000256" key="6">
    <source>
        <dbReference type="SAM" id="SignalP"/>
    </source>
</evidence>
<protein>
    <submittedName>
        <fullName evidence="8">Cell wall-associated NlpC family hydrolase</fullName>
    </submittedName>
</protein>
<evidence type="ECO:0000313" key="9">
    <source>
        <dbReference type="Proteomes" id="UP000256304"/>
    </source>
</evidence>
<name>A0A3D9SAC8_9BACL</name>
<evidence type="ECO:0000313" key="8">
    <source>
        <dbReference type="EMBL" id="REE86543.1"/>
    </source>
</evidence>
<gene>
    <name evidence="8" type="ORF">A8990_110153</name>
</gene>
<reference evidence="8 9" key="1">
    <citation type="submission" date="2018-08" db="EMBL/GenBank/DDBJ databases">
        <title>Genomic Encyclopedia of Type Strains, Phase III (KMG-III): the genomes of soil and plant-associated and newly described type strains.</title>
        <authorList>
            <person name="Whitman W."/>
        </authorList>
    </citation>
    <scope>NUCLEOTIDE SEQUENCE [LARGE SCALE GENOMIC DNA]</scope>
    <source>
        <strain evidence="8 9">CGMCC 1.10966</strain>
    </source>
</reference>
<dbReference type="InterPro" id="IPR000064">
    <property type="entry name" value="NLP_P60_dom"/>
</dbReference>
<feature type="compositionally biased region" description="Low complexity" evidence="5">
    <location>
        <begin position="198"/>
        <end position="226"/>
    </location>
</feature>
<evidence type="ECO:0000256" key="3">
    <source>
        <dbReference type="ARBA" id="ARBA00022801"/>
    </source>
</evidence>
<keyword evidence="9" id="KW-1185">Reference proteome</keyword>
<dbReference type="Gene3D" id="3.90.1720.10">
    <property type="entry name" value="endopeptidase domain like (from Nostoc punctiforme)"/>
    <property type="match status" value="1"/>
</dbReference>
<keyword evidence="6" id="KW-0732">Signal</keyword>
<keyword evidence="4" id="KW-0788">Thiol protease</keyword>
<comment type="similarity">
    <text evidence="1">Belongs to the peptidase C40 family.</text>
</comment>
<feature type="signal peptide" evidence="6">
    <location>
        <begin position="1"/>
        <end position="38"/>
    </location>
</feature>
<feature type="chain" id="PRO_5017601496" evidence="6">
    <location>
        <begin position="39"/>
        <end position="263"/>
    </location>
</feature>
<proteinExistence type="inferred from homology"/>
<dbReference type="PANTHER" id="PTHR47053">
    <property type="entry name" value="MUREIN DD-ENDOPEPTIDASE MEPH-RELATED"/>
    <property type="match status" value="1"/>
</dbReference>
<dbReference type="GO" id="GO:0006508">
    <property type="term" value="P:proteolysis"/>
    <property type="evidence" value="ECO:0007669"/>
    <property type="project" value="UniProtKB-KW"/>
</dbReference>
<keyword evidence="2" id="KW-0645">Protease</keyword>
<feature type="region of interest" description="Disordered" evidence="5">
    <location>
        <begin position="186"/>
        <end position="263"/>
    </location>
</feature>
<sequence>MTKTNANKRFNYKMIGITMSLCMAIGGSMIAAPGTTHAATAAKTTTTTAASKAAASASETSLVDNIIETGKQYLGVDYKFGAKSGITSAFDCSSFVQYIFKQNGIDLPRSSRQQALVGTKVAKADLQPGDLVFSDTNKDGKINHVSLYIGDGKLLQTYRVGIGVTISDFDGSSWDRTFVTARRVLDDVSNPGTGTGNTGSDTGSGSNGDVSGDTGTDSGTNSGTDNEVTNPVDQSTNPVDQSTSDASINTGYHTGKTSYHYNR</sequence>
<dbReference type="PANTHER" id="PTHR47053:SF1">
    <property type="entry name" value="MUREIN DD-ENDOPEPTIDASE MEPH-RELATED"/>
    <property type="match status" value="1"/>
</dbReference>
<dbReference type="Proteomes" id="UP000256304">
    <property type="component" value="Unassembled WGS sequence"/>
</dbReference>
<dbReference type="InterPro" id="IPR038765">
    <property type="entry name" value="Papain-like_cys_pep_sf"/>
</dbReference>